<gene>
    <name evidence="1" type="ORF">ACE3NQ_26270</name>
</gene>
<evidence type="ECO:0000313" key="2">
    <source>
        <dbReference type="Proteomes" id="UP001580407"/>
    </source>
</evidence>
<keyword evidence="2" id="KW-1185">Reference proteome</keyword>
<organism evidence="1 2">
    <name type="scientific">Paenibacillus terreus</name>
    <dbReference type="NCBI Taxonomy" id="1387834"/>
    <lineage>
        <taxon>Bacteria</taxon>
        <taxon>Bacillati</taxon>
        <taxon>Bacillota</taxon>
        <taxon>Bacilli</taxon>
        <taxon>Bacillales</taxon>
        <taxon>Paenibacillaceae</taxon>
        <taxon>Paenibacillus</taxon>
    </lineage>
</organism>
<comment type="caution">
    <text evidence="1">The sequence shown here is derived from an EMBL/GenBank/DDBJ whole genome shotgun (WGS) entry which is preliminary data.</text>
</comment>
<dbReference type="EMBL" id="JBHILM010000040">
    <property type="protein sequence ID" value="MFB5684415.1"/>
    <property type="molecule type" value="Genomic_DNA"/>
</dbReference>
<dbReference type="Proteomes" id="UP001580407">
    <property type="component" value="Unassembled WGS sequence"/>
</dbReference>
<reference evidence="1 2" key="1">
    <citation type="submission" date="2024-09" db="EMBL/GenBank/DDBJ databases">
        <authorList>
            <person name="Ruan L."/>
        </authorList>
    </citation>
    <scope>NUCLEOTIDE SEQUENCE [LARGE SCALE GENOMIC DNA]</scope>
    <source>
        <strain evidence="1 2">D33</strain>
    </source>
</reference>
<sequence length="99" mass="10640">MRKAHYIVIVVLSVILAVSLVYGGLHLYADRNIVPEGVTVGGRSVGGMKLDEAADRVRSDLQALEAIPLVLADQETDSPDVRMTLGEAGVTYNADDFLK</sequence>
<name>A0ABV5BFU5_9BACL</name>
<feature type="non-terminal residue" evidence="1">
    <location>
        <position position="99"/>
    </location>
</feature>
<proteinExistence type="predicted"/>
<protein>
    <submittedName>
        <fullName evidence="1">Vancomycin resistance protein</fullName>
    </submittedName>
</protein>
<evidence type="ECO:0000313" key="1">
    <source>
        <dbReference type="EMBL" id="MFB5684415.1"/>
    </source>
</evidence>
<accession>A0ABV5BFU5</accession>